<dbReference type="OrthoDB" id="177137at2157"/>
<organism evidence="2 3">
    <name type="scientific">Halorarum halophilum</name>
    <dbReference type="NCBI Taxonomy" id="2743090"/>
    <lineage>
        <taxon>Archaea</taxon>
        <taxon>Methanobacteriati</taxon>
        <taxon>Methanobacteriota</taxon>
        <taxon>Stenosarchaea group</taxon>
        <taxon>Halobacteria</taxon>
        <taxon>Halobacteriales</taxon>
        <taxon>Haloferacaceae</taxon>
        <taxon>Halorarum</taxon>
    </lineage>
</organism>
<feature type="compositionally biased region" description="Low complexity" evidence="1">
    <location>
        <begin position="60"/>
        <end position="86"/>
    </location>
</feature>
<dbReference type="EMBL" id="CP058529">
    <property type="protein sequence ID" value="QLG28465.1"/>
    <property type="molecule type" value="Genomic_DNA"/>
</dbReference>
<gene>
    <name evidence="2" type="ORF">HUG10_13300</name>
</gene>
<proteinExistence type="predicted"/>
<evidence type="ECO:0000256" key="1">
    <source>
        <dbReference type="SAM" id="MobiDB-lite"/>
    </source>
</evidence>
<dbReference type="KEGG" id="halg:HUG10_13300"/>
<dbReference type="GeneID" id="56029827"/>
<protein>
    <submittedName>
        <fullName evidence="2">Uncharacterized protein</fullName>
    </submittedName>
</protein>
<dbReference type="Proteomes" id="UP000509750">
    <property type="component" value="Chromosome"/>
</dbReference>
<accession>A0A7D5GCS1</accession>
<keyword evidence="3" id="KW-1185">Reference proteome</keyword>
<dbReference type="AlphaFoldDB" id="A0A7D5GCS1"/>
<dbReference type="InterPro" id="IPR055923">
    <property type="entry name" value="DUF7500"/>
</dbReference>
<reference evidence="2 3" key="1">
    <citation type="submission" date="2020-07" db="EMBL/GenBank/DDBJ databases">
        <title>Gai3-2, isolated from salt lake.</title>
        <authorList>
            <person name="Cui H."/>
            <person name="Shi X."/>
        </authorList>
    </citation>
    <scope>NUCLEOTIDE SEQUENCE [LARGE SCALE GENOMIC DNA]</scope>
    <source>
        <strain evidence="2 3">Gai3-2</strain>
    </source>
</reference>
<dbReference type="Pfam" id="PF24332">
    <property type="entry name" value="DUF7500"/>
    <property type="match status" value="2"/>
</dbReference>
<evidence type="ECO:0000313" key="3">
    <source>
        <dbReference type="Proteomes" id="UP000509750"/>
    </source>
</evidence>
<feature type="region of interest" description="Disordered" evidence="1">
    <location>
        <begin position="1"/>
        <end position="143"/>
    </location>
</feature>
<feature type="compositionally biased region" description="Basic and acidic residues" evidence="1">
    <location>
        <begin position="87"/>
        <end position="121"/>
    </location>
</feature>
<name>A0A7D5GCS1_9EURY</name>
<dbReference type="RefSeq" id="WP_179170040.1">
    <property type="nucleotide sequence ID" value="NZ_CP058529.1"/>
</dbReference>
<sequence>MSDDHAPVLDPDDLDISKSEYVREIGQNRYVVSAGGRPPRAPRSEATDEPAPAEPDQSDEPSTADASASAETTETLPGGEQPAEPEPQSRTERSTEPDARRRPTASDDVDQPHEPPKRDATPRQGVKRGAPSRGGDVSTSSGEVDGAAVGRWLAESLSDTAFEYGFDATMSVNDETTRHRMVSNDVSTTFETLALWFARSAAGDDMSPERALGILLAEMDGEVTLPTAALQRAVARHGLSTDDSIGELVAAAERENGLRLD</sequence>
<evidence type="ECO:0000313" key="2">
    <source>
        <dbReference type="EMBL" id="QLG28465.1"/>
    </source>
</evidence>